<dbReference type="SUPFAM" id="SSF55874">
    <property type="entry name" value="ATPase domain of HSP90 chaperone/DNA topoisomerase II/histidine kinase"/>
    <property type="match status" value="1"/>
</dbReference>
<dbReference type="PANTHER" id="PTHR35526:SF3">
    <property type="entry name" value="ANTI-SIGMA-F FACTOR RSBW"/>
    <property type="match status" value="1"/>
</dbReference>
<dbReference type="InterPro" id="IPR036890">
    <property type="entry name" value="HATPase_C_sf"/>
</dbReference>
<dbReference type="GO" id="GO:0004674">
    <property type="term" value="F:protein serine/threonine kinase activity"/>
    <property type="evidence" value="ECO:0007669"/>
    <property type="project" value="UniProtKB-KW"/>
</dbReference>
<keyword evidence="3" id="KW-0067">ATP-binding</keyword>
<reference evidence="3 4" key="1">
    <citation type="journal article" date="2014" name="Genome Announc.">
        <title>Draft Genome Sequence of Streptomyces fradiae ATCC 19609, a Strain Highly Sensitive to Antibiotics.</title>
        <authorList>
            <person name="Bekker O.B."/>
            <person name="Klimina K.M."/>
            <person name="Vatlin A.A."/>
            <person name="Zakharevich N.V."/>
            <person name="Kasianov A.S."/>
            <person name="Danilenko V.N."/>
        </authorList>
    </citation>
    <scope>NUCLEOTIDE SEQUENCE [LARGE SCALE GENOMIC DNA]</scope>
    <source>
        <strain evidence="3 4">ATCC 19609</strain>
    </source>
</reference>
<evidence type="ECO:0000313" key="3">
    <source>
        <dbReference type="EMBL" id="RKM97431.1"/>
    </source>
</evidence>
<dbReference type="RefSeq" id="WP_050363780.1">
    <property type="nucleotide sequence ID" value="NZ_CP134822.1"/>
</dbReference>
<evidence type="ECO:0000259" key="2">
    <source>
        <dbReference type="Pfam" id="PF13581"/>
    </source>
</evidence>
<dbReference type="Pfam" id="PF13581">
    <property type="entry name" value="HATPase_c_2"/>
    <property type="match status" value="1"/>
</dbReference>
<sequence length="148" mass="15353">MSVQTDGPPREPRTPRKPLLELTFGVEDIPGLRLRVGECAAEAGLAEPRRGDFVLAVHEVACNAVEHGGGTGQLVLEHADGALHCRVADDGPGFTADLVPAEAPGELTGESGRGLWLSRQLTDRMDIARGAVGVVVTLVMGLSGGAPD</sequence>
<accession>A0A3M8F691</accession>
<keyword evidence="4" id="KW-1185">Reference proteome</keyword>
<dbReference type="EMBL" id="JNAD02000003">
    <property type="protein sequence ID" value="RKM97431.1"/>
    <property type="molecule type" value="Genomic_DNA"/>
</dbReference>
<comment type="caution">
    <text evidence="3">The sequence shown here is derived from an EMBL/GenBank/DDBJ whole genome shotgun (WGS) entry which is preliminary data.</text>
</comment>
<dbReference type="InterPro" id="IPR050267">
    <property type="entry name" value="Anti-sigma-factor_SerPK"/>
</dbReference>
<evidence type="ECO:0000313" key="4">
    <source>
        <dbReference type="Proteomes" id="UP000028058"/>
    </source>
</evidence>
<evidence type="ECO:0000256" key="1">
    <source>
        <dbReference type="ARBA" id="ARBA00022527"/>
    </source>
</evidence>
<protein>
    <submittedName>
        <fullName evidence="3">ATP-binding protein</fullName>
    </submittedName>
</protein>
<gene>
    <name evidence="3" type="ORF">SFRA_009540</name>
</gene>
<dbReference type="Proteomes" id="UP000028058">
    <property type="component" value="Unassembled WGS sequence"/>
</dbReference>
<dbReference type="GO" id="GO:0005524">
    <property type="term" value="F:ATP binding"/>
    <property type="evidence" value="ECO:0007669"/>
    <property type="project" value="UniProtKB-KW"/>
</dbReference>
<keyword evidence="1" id="KW-0723">Serine/threonine-protein kinase</keyword>
<dbReference type="InterPro" id="IPR003594">
    <property type="entry name" value="HATPase_dom"/>
</dbReference>
<dbReference type="OrthoDB" id="4350801at2"/>
<keyword evidence="1" id="KW-0418">Kinase</keyword>
<dbReference type="CDD" id="cd16936">
    <property type="entry name" value="HATPase_RsbW-like"/>
    <property type="match status" value="1"/>
</dbReference>
<keyword evidence="3" id="KW-0547">Nucleotide-binding</keyword>
<dbReference type="Gene3D" id="3.30.565.10">
    <property type="entry name" value="Histidine kinase-like ATPase, C-terminal domain"/>
    <property type="match status" value="1"/>
</dbReference>
<dbReference type="PANTHER" id="PTHR35526">
    <property type="entry name" value="ANTI-SIGMA-F FACTOR RSBW-RELATED"/>
    <property type="match status" value="1"/>
</dbReference>
<proteinExistence type="predicted"/>
<organism evidence="3 4">
    <name type="scientific">Streptomyces xinghaiensis</name>
    <dbReference type="NCBI Taxonomy" id="1038928"/>
    <lineage>
        <taxon>Bacteria</taxon>
        <taxon>Bacillati</taxon>
        <taxon>Actinomycetota</taxon>
        <taxon>Actinomycetes</taxon>
        <taxon>Kitasatosporales</taxon>
        <taxon>Streptomycetaceae</taxon>
        <taxon>Streptomyces</taxon>
    </lineage>
</organism>
<name>A0A3M8F691_9ACTN</name>
<feature type="domain" description="Histidine kinase/HSP90-like ATPase" evidence="2">
    <location>
        <begin position="27"/>
        <end position="139"/>
    </location>
</feature>
<keyword evidence="1" id="KW-0808">Transferase</keyword>
<dbReference type="AlphaFoldDB" id="A0A3M8F691"/>